<feature type="compositionally biased region" description="Basic and acidic residues" evidence="8">
    <location>
        <begin position="343"/>
        <end position="365"/>
    </location>
</feature>
<dbReference type="AlphaFoldDB" id="A0A168D9U9"/>
<dbReference type="SUPFAM" id="SSF57667">
    <property type="entry name" value="beta-beta-alpha zinc fingers"/>
    <property type="match status" value="1"/>
</dbReference>
<name>A0A168D9U9_CORFA</name>
<dbReference type="Gene3D" id="3.30.160.60">
    <property type="entry name" value="Classic Zinc Finger"/>
    <property type="match status" value="1"/>
</dbReference>
<dbReference type="InterPro" id="IPR000690">
    <property type="entry name" value="Matrin/U1-C_Znf_C2H2"/>
</dbReference>
<dbReference type="GeneID" id="30017702"/>
<evidence type="ECO:0000256" key="8">
    <source>
        <dbReference type="SAM" id="MobiDB-lite"/>
    </source>
</evidence>
<organism evidence="10 11">
    <name type="scientific">Cordyceps fumosorosea (strain ARSEF 2679)</name>
    <name type="common">Isaria fumosorosea</name>
    <dbReference type="NCBI Taxonomy" id="1081104"/>
    <lineage>
        <taxon>Eukaryota</taxon>
        <taxon>Fungi</taxon>
        <taxon>Dikarya</taxon>
        <taxon>Ascomycota</taxon>
        <taxon>Pezizomycotina</taxon>
        <taxon>Sordariomycetes</taxon>
        <taxon>Hypocreomycetidae</taxon>
        <taxon>Hypocreales</taxon>
        <taxon>Cordycipitaceae</taxon>
        <taxon>Cordyceps</taxon>
    </lineage>
</organism>
<dbReference type="InterPro" id="IPR024598">
    <property type="entry name" value="SF3a60/Prp9_C"/>
</dbReference>
<evidence type="ECO:0000313" key="10">
    <source>
        <dbReference type="EMBL" id="OAA72337.1"/>
    </source>
</evidence>
<feature type="compositionally biased region" description="Basic and acidic residues" evidence="8">
    <location>
        <begin position="294"/>
        <end position="303"/>
    </location>
</feature>
<evidence type="ECO:0000259" key="9">
    <source>
        <dbReference type="PROSITE" id="PS50171"/>
    </source>
</evidence>
<keyword evidence="7" id="KW-0539">Nucleus</keyword>
<keyword evidence="4" id="KW-0479">Metal-binding</keyword>
<keyword evidence="3" id="KW-0597">Phosphoprotein</keyword>
<dbReference type="InterPro" id="IPR031774">
    <property type="entry name" value="SF3A3_dom"/>
</dbReference>
<dbReference type="InterPro" id="IPR036236">
    <property type="entry name" value="Znf_C2H2_sf"/>
</dbReference>
<dbReference type="STRING" id="1081104.A0A168D9U9"/>
<dbReference type="GO" id="GO:0000398">
    <property type="term" value="P:mRNA splicing, via spliceosome"/>
    <property type="evidence" value="ECO:0007669"/>
    <property type="project" value="InterPro"/>
</dbReference>
<keyword evidence="5" id="KW-0863">Zinc-finger</keyword>
<dbReference type="PANTHER" id="PTHR12786">
    <property type="entry name" value="SPLICING FACTOR SF3A-RELATED"/>
    <property type="match status" value="1"/>
</dbReference>
<dbReference type="InterPro" id="IPR051421">
    <property type="entry name" value="RNA_Proc_DNA_Dmg_Regulator"/>
</dbReference>
<evidence type="ECO:0000256" key="4">
    <source>
        <dbReference type="ARBA" id="ARBA00022723"/>
    </source>
</evidence>
<evidence type="ECO:0000256" key="1">
    <source>
        <dbReference type="ARBA" id="ARBA00004123"/>
    </source>
</evidence>
<dbReference type="PANTHER" id="PTHR12786:SF2">
    <property type="entry name" value="SPLICING FACTOR 3A SUBUNIT 3"/>
    <property type="match status" value="1"/>
</dbReference>
<reference evidence="10 11" key="1">
    <citation type="journal article" date="2016" name="Genome Biol. Evol.">
        <title>Divergent and convergent evolution of fungal pathogenicity.</title>
        <authorList>
            <person name="Shang Y."/>
            <person name="Xiao G."/>
            <person name="Zheng P."/>
            <person name="Cen K."/>
            <person name="Zhan S."/>
            <person name="Wang C."/>
        </authorList>
    </citation>
    <scope>NUCLEOTIDE SEQUENCE [LARGE SCALE GENOMIC DNA]</scope>
    <source>
        <strain evidence="10 11">ARSEF 2679</strain>
    </source>
</reference>
<dbReference type="Pfam" id="PF16837">
    <property type="entry name" value="SF3A3"/>
    <property type="match status" value="1"/>
</dbReference>
<dbReference type="InterPro" id="IPR022755">
    <property type="entry name" value="Znf_C2H2_jaz"/>
</dbReference>
<dbReference type="GO" id="GO:0005681">
    <property type="term" value="C:spliceosomal complex"/>
    <property type="evidence" value="ECO:0007669"/>
    <property type="project" value="InterPro"/>
</dbReference>
<comment type="caution">
    <text evidence="10">The sequence shown here is derived from an EMBL/GenBank/DDBJ whole genome shotgun (WGS) entry which is preliminary data.</text>
</comment>
<dbReference type="Pfam" id="PF11931">
    <property type="entry name" value="SF3a60_Prp9_C"/>
    <property type="match status" value="1"/>
</dbReference>
<evidence type="ECO:0000256" key="6">
    <source>
        <dbReference type="ARBA" id="ARBA00022833"/>
    </source>
</evidence>
<dbReference type="Pfam" id="PF12108">
    <property type="entry name" value="SF3a60_bindingd"/>
    <property type="match status" value="1"/>
</dbReference>
<evidence type="ECO:0000256" key="2">
    <source>
        <dbReference type="ARBA" id="ARBA00008776"/>
    </source>
</evidence>
<feature type="compositionally biased region" description="Basic and acidic residues" evidence="8">
    <location>
        <begin position="123"/>
        <end position="133"/>
    </location>
</feature>
<feature type="region of interest" description="Disordered" evidence="8">
    <location>
        <begin position="293"/>
        <end position="399"/>
    </location>
</feature>
<evidence type="ECO:0000313" key="11">
    <source>
        <dbReference type="Proteomes" id="UP000076744"/>
    </source>
</evidence>
<dbReference type="RefSeq" id="XP_018707783.1">
    <property type="nucleotide sequence ID" value="XM_018845017.1"/>
</dbReference>
<dbReference type="GO" id="GO:0003723">
    <property type="term" value="F:RNA binding"/>
    <property type="evidence" value="ECO:0007669"/>
    <property type="project" value="InterPro"/>
</dbReference>
<dbReference type="OrthoDB" id="2160351at2759"/>
<dbReference type="Proteomes" id="UP000076744">
    <property type="component" value="Unassembled WGS sequence"/>
</dbReference>
<keyword evidence="6" id="KW-0862">Zinc</keyword>
<dbReference type="GO" id="GO:0008270">
    <property type="term" value="F:zinc ion binding"/>
    <property type="evidence" value="ECO:0007669"/>
    <property type="project" value="UniProtKB-KW"/>
</dbReference>
<dbReference type="EMBL" id="AZHB01000002">
    <property type="protein sequence ID" value="OAA72337.1"/>
    <property type="molecule type" value="Genomic_DNA"/>
</dbReference>
<gene>
    <name evidence="10" type="ORF">ISF_01410</name>
</gene>
<dbReference type="PROSITE" id="PS00028">
    <property type="entry name" value="ZINC_FINGER_C2H2_1"/>
    <property type="match status" value="1"/>
</dbReference>
<feature type="compositionally biased region" description="Basic and acidic residues" evidence="8">
    <location>
        <begin position="320"/>
        <end position="333"/>
    </location>
</feature>
<feature type="domain" description="Matrin-type" evidence="9">
    <location>
        <begin position="423"/>
        <end position="454"/>
    </location>
</feature>
<evidence type="ECO:0000256" key="7">
    <source>
        <dbReference type="ARBA" id="ARBA00023242"/>
    </source>
</evidence>
<evidence type="ECO:0000256" key="3">
    <source>
        <dbReference type="ARBA" id="ARBA00022553"/>
    </source>
</evidence>
<dbReference type="Pfam" id="PF12171">
    <property type="entry name" value="zf-C2H2_jaz"/>
    <property type="match status" value="1"/>
</dbReference>
<dbReference type="InterPro" id="IPR013087">
    <property type="entry name" value="Znf_C2H2_type"/>
</dbReference>
<feature type="compositionally biased region" description="Acidic residues" evidence="8">
    <location>
        <begin position="382"/>
        <end position="392"/>
    </location>
</feature>
<evidence type="ECO:0000256" key="5">
    <source>
        <dbReference type="ARBA" id="ARBA00022771"/>
    </source>
</evidence>
<proteinExistence type="inferred from homology"/>
<dbReference type="InterPro" id="IPR021966">
    <property type="entry name" value="SF3a60_bindingd"/>
</dbReference>
<protein>
    <submittedName>
        <fullName evidence="10">Splicing factor SF3a60 binding domain protein</fullName>
    </submittedName>
</protein>
<sequence>MLVLEEQRYIQEDLERLEQAIADRVRDEPKHVSTERVAFPGNTRLLKYKIRDRLNRDHEVAQLLDQIQSQSKLLLDVYKDENGTRAQEIQQIGTSDPFAEFYKQVDDIRTHHARYPNEQAENSEQRYRSRRPDDVDMPSIVDTIFSGEEAFGRFFDLNSCYDAYLNLPNVKRSNYLQYLEFFDHFTPGQGGLKRADKMTNQYFSYVGGLADYLEGFMRRTRPLEDVDKTLSSFDDEFDEQWQKDEVEGWQNDTPANGSSNNLSSPDAVWCEDCEKEFKNENVYKNHLTGRKHIKAAEQRKARQSESGGDATGTTAVSATRLKERAIAQRENRVKRLTSAMSTERGDTRVNVERKQGMTERERQQELENLFKVSEEPRQPVGDGEDDEDEDDDKIYNPLKLPPGWDGKPIPYWLYRLHGLGVELPCEICGNYVYMGRRAFDKHFNEARHAYGLKCLGISSTALFRDITDIKEALKLWDKIQKSEKKAKVDEGSVVQMEDGEGNVMPEKVYYDLQKQGLL</sequence>
<accession>A0A168D9U9</accession>
<comment type="similarity">
    <text evidence="2">Belongs to the SF3A3 family.</text>
</comment>
<keyword evidence="11" id="KW-1185">Reference proteome</keyword>
<feature type="region of interest" description="Disordered" evidence="8">
    <location>
        <begin position="112"/>
        <end position="133"/>
    </location>
</feature>
<comment type="subcellular location">
    <subcellularLocation>
        <location evidence="1">Nucleus</location>
    </subcellularLocation>
</comment>
<dbReference type="PROSITE" id="PS50171">
    <property type="entry name" value="ZF_MATRIN"/>
    <property type="match status" value="1"/>
</dbReference>